<accession>A0A1H0KAI2</accession>
<reference evidence="2 4" key="1">
    <citation type="submission" date="2016-08" db="EMBL/GenBank/DDBJ databases">
        <title>Draft genome sequence of the type strain of Pseudomonas extremorientalis LMG 19695T isolated from drinking water reservoir.</title>
        <authorList>
            <person name="Tambong J.T."/>
        </authorList>
    </citation>
    <scope>NUCLEOTIDE SEQUENCE [LARGE SCALE GENOMIC DNA]</scope>
    <source>
        <strain evidence="2 4">LMG 19695</strain>
    </source>
</reference>
<keyword evidence="1" id="KW-1133">Transmembrane helix</keyword>
<evidence type="ECO:0000313" key="4">
    <source>
        <dbReference type="Proteomes" id="UP000181686"/>
    </source>
</evidence>
<organism evidence="2 4">
    <name type="scientific">Pseudomonas extremorientalis</name>
    <dbReference type="NCBI Taxonomy" id="169669"/>
    <lineage>
        <taxon>Bacteria</taxon>
        <taxon>Pseudomonadati</taxon>
        <taxon>Pseudomonadota</taxon>
        <taxon>Gammaproteobacteria</taxon>
        <taxon>Pseudomonadales</taxon>
        <taxon>Pseudomonadaceae</taxon>
        <taxon>Pseudomonas</taxon>
    </lineage>
</organism>
<sequence>MFKTIEIEVLKQRPSPALQLEFAQHDFERLKSFCLLIYIAIIPLVTHPLIKGLSMDLQPSGAILTGLAFHTRA</sequence>
<evidence type="ECO:0000313" key="3">
    <source>
        <dbReference type="EMBL" id="SDO52843.1"/>
    </source>
</evidence>
<keyword evidence="1" id="KW-0472">Membrane</keyword>
<gene>
    <name evidence="2" type="ORF">BFN10_00765</name>
    <name evidence="3" type="ORF">SAMN04490184_0786</name>
</gene>
<name>A0A1H0KAI2_9PSED</name>
<dbReference type="Proteomes" id="UP000181686">
    <property type="component" value="Unassembled WGS sequence"/>
</dbReference>
<feature type="transmembrane region" description="Helical" evidence="1">
    <location>
        <begin position="33"/>
        <end position="50"/>
    </location>
</feature>
<evidence type="ECO:0000313" key="2">
    <source>
        <dbReference type="EMBL" id="OIN13715.1"/>
    </source>
</evidence>
<dbReference type="Proteomes" id="UP000182654">
    <property type="component" value="Chromosome I"/>
</dbReference>
<proteinExistence type="predicted"/>
<keyword evidence="5" id="KW-1185">Reference proteome</keyword>
<evidence type="ECO:0000256" key="1">
    <source>
        <dbReference type="SAM" id="Phobius"/>
    </source>
</evidence>
<protein>
    <submittedName>
        <fullName evidence="2">Uncharacterized protein</fullName>
    </submittedName>
</protein>
<dbReference type="EMBL" id="LT629708">
    <property type="protein sequence ID" value="SDO52843.1"/>
    <property type="molecule type" value="Genomic_DNA"/>
</dbReference>
<keyword evidence="1" id="KW-0812">Transmembrane</keyword>
<dbReference type="AlphaFoldDB" id="A0A1H0KAI2"/>
<evidence type="ECO:0000313" key="5">
    <source>
        <dbReference type="Proteomes" id="UP000182654"/>
    </source>
</evidence>
<dbReference type="EMBL" id="MDGK01000003">
    <property type="protein sequence ID" value="OIN13715.1"/>
    <property type="molecule type" value="Genomic_DNA"/>
</dbReference>
<reference evidence="3 5" key="2">
    <citation type="submission" date="2016-10" db="EMBL/GenBank/DDBJ databases">
        <authorList>
            <person name="Varghese N."/>
            <person name="Submissions S."/>
        </authorList>
    </citation>
    <scope>NUCLEOTIDE SEQUENCE [LARGE SCALE GENOMIC DNA]</scope>
    <source>
        <strain evidence="3 5">BS2774</strain>
    </source>
</reference>